<dbReference type="OMA" id="FPAKAHA"/>
<gene>
    <name evidence="2" type="ORF">DOTSEDRAFT_24497</name>
</gene>
<keyword evidence="3" id="KW-1185">Reference proteome</keyword>
<evidence type="ECO:0000256" key="1">
    <source>
        <dbReference type="SAM" id="MobiDB-lite"/>
    </source>
</evidence>
<accession>N1PNG6</accession>
<organism evidence="2 3">
    <name type="scientific">Dothistroma septosporum (strain NZE10 / CBS 128990)</name>
    <name type="common">Red band needle blight fungus</name>
    <name type="synonym">Mycosphaerella pini</name>
    <dbReference type="NCBI Taxonomy" id="675120"/>
    <lineage>
        <taxon>Eukaryota</taxon>
        <taxon>Fungi</taxon>
        <taxon>Dikarya</taxon>
        <taxon>Ascomycota</taxon>
        <taxon>Pezizomycotina</taxon>
        <taxon>Dothideomycetes</taxon>
        <taxon>Dothideomycetidae</taxon>
        <taxon>Mycosphaerellales</taxon>
        <taxon>Mycosphaerellaceae</taxon>
        <taxon>Dothistroma</taxon>
    </lineage>
</organism>
<sequence length="192" mass="21086">MVKTTPTRGSEKSRTAAAGDRNHSEPSSTQRARAINAARFGKDYIAELNTKQTSSPTFAAAQTTPATSSASPRSPITNGNLPNMSHQMSSRHQLPNGRSRTGFNTPAEVQEAKKSAYRKFPAKAHAIELAAREEKENHKIVDMSAAAQAEVKGIMEEELVEQELLEPQAEQSKEDIFERDREEGDSEYDIDA</sequence>
<dbReference type="HOGENOM" id="CLU_1415132_0_0_1"/>
<feature type="region of interest" description="Disordered" evidence="1">
    <location>
        <begin position="1"/>
        <end position="114"/>
    </location>
</feature>
<evidence type="ECO:0000313" key="3">
    <source>
        <dbReference type="Proteomes" id="UP000016933"/>
    </source>
</evidence>
<reference evidence="3" key="1">
    <citation type="journal article" date="2012" name="PLoS Genet.">
        <title>The genomes of the fungal plant pathogens Cladosporium fulvum and Dothistroma septosporum reveal adaptation to different hosts and lifestyles but also signatures of common ancestry.</title>
        <authorList>
            <person name="de Wit P.J.G.M."/>
            <person name="van der Burgt A."/>
            <person name="Oekmen B."/>
            <person name="Stergiopoulos I."/>
            <person name="Abd-Elsalam K.A."/>
            <person name="Aerts A.L."/>
            <person name="Bahkali A.H."/>
            <person name="Beenen H.G."/>
            <person name="Chettri P."/>
            <person name="Cox M.P."/>
            <person name="Datema E."/>
            <person name="de Vries R.P."/>
            <person name="Dhillon B."/>
            <person name="Ganley A.R."/>
            <person name="Griffiths S.A."/>
            <person name="Guo Y."/>
            <person name="Hamelin R.C."/>
            <person name="Henrissat B."/>
            <person name="Kabir M.S."/>
            <person name="Jashni M.K."/>
            <person name="Kema G."/>
            <person name="Klaubauf S."/>
            <person name="Lapidus A."/>
            <person name="Levasseur A."/>
            <person name="Lindquist E."/>
            <person name="Mehrabi R."/>
            <person name="Ohm R.A."/>
            <person name="Owen T.J."/>
            <person name="Salamov A."/>
            <person name="Schwelm A."/>
            <person name="Schijlen E."/>
            <person name="Sun H."/>
            <person name="van den Burg H.A."/>
            <person name="van Ham R.C.H.J."/>
            <person name="Zhang S."/>
            <person name="Goodwin S.B."/>
            <person name="Grigoriev I.V."/>
            <person name="Collemare J."/>
            <person name="Bradshaw R.E."/>
        </authorList>
    </citation>
    <scope>NUCLEOTIDE SEQUENCE [LARGE SCALE GENOMIC DNA]</scope>
    <source>
        <strain evidence="3">NZE10 / CBS 128990</strain>
    </source>
</reference>
<proteinExistence type="predicted"/>
<name>N1PNG6_DOTSN</name>
<dbReference type="OrthoDB" id="10500184at2759"/>
<feature type="compositionally biased region" description="Basic and acidic residues" evidence="1">
    <location>
        <begin position="9"/>
        <end position="24"/>
    </location>
</feature>
<reference evidence="2 3" key="2">
    <citation type="journal article" date="2012" name="PLoS Pathog.">
        <title>Diverse lifestyles and strategies of plant pathogenesis encoded in the genomes of eighteen Dothideomycetes fungi.</title>
        <authorList>
            <person name="Ohm R.A."/>
            <person name="Feau N."/>
            <person name="Henrissat B."/>
            <person name="Schoch C.L."/>
            <person name="Horwitz B.A."/>
            <person name="Barry K.W."/>
            <person name="Condon B.J."/>
            <person name="Copeland A.C."/>
            <person name="Dhillon B."/>
            <person name="Glaser F."/>
            <person name="Hesse C.N."/>
            <person name="Kosti I."/>
            <person name="LaButti K."/>
            <person name="Lindquist E.A."/>
            <person name="Lucas S."/>
            <person name="Salamov A.A."/>
            <person name="Bradshaw R.E."/>
            <person name="Ciuffetti L."/>
            <person name="Hamelin R.C."/>
            <person name="Kema G.H.J."/>
            <person name="Lawrence C."/>
            <person name="Scott J.A."/>
            <person name="Spatafora J.W."/>
            <person name="Turgeon B.G."/>
            <person name="de Wit P.J.G.M."/>
            <person name="Zhong S."/>
            <person name="Goodwin S.B."/>
            <person name="Grigoriev I.V."/>
        </authorList>
    </citation>
    <scope>NUCLEOTIDE SEQUENCE [LARGE SCALE GENOMIC DNA]</scope>
    <source>
        <strain evidence="3">NZE10 / CBS 128990</strain>
    </source>
</reference>
<feature type="compositionally biased region" description="Polar residues" evidence="1">
    <location>
        <begin position="78"/>
        <end position="104"/>
    </location>
</feature>
<dbReference type="Proteomes" id="UP000016933">
    <property type="component" value="Unassembled WGS sequence"/>
</dbReference>
<feature type="compositionally biased region" description="Low complexity" evidence="1">
    <location>
        <begin position="53"/>
        <end position="77"/>
    </location>
</feature>
<feature type="compositionally biased region" description="Acidic residues" evidence="1">
    <location>
        <begin position="183"/>
        <end position="192"/>
    </location>
</feature>
<dbReference type="EMBL" id="KB446539">
    <property type="protein sequence ID" value="EME44463.1"/>
    <property type="molecule type" value="Genomic_DNA"/>
</dbReference>
<protein>
    <submittedName>
        <fullName evidence="2">Uncharacterized protein</fullName>
    </submittedName>
</protein>
<evidence type="ECO:0000313" key="2">
    <source>
        <dbReference type="EMBL" id="EME44463.1"/>
    </source>
</evidence>
<dbReference type="AlphaFoldDB" id="N1PNG6"/>
<feature type="compositionally biased region" description="Basic and acidic residues" evidence="1">
    <location>
        <begin position="171"/>
        <end position="182"/>
    </location>
</feature>
<feature type="region of interest" description="Disordered" evidence="1">
    <location>
        <begin position="164"/>
        <end position="192"/>
    </location>
</feature>